<feature type="compositionally biased region" description="Basic and acidic residues" evidence="1">
    <location>
        <begin position="7"/>
        <end position="19"/>
    </location>
</feature>
<gene>
    <name evidence="2" type="ORF">HDA36_001051</name>
</gene>
<name>A0A7W8QI69_9ACTN</name>
<dbReference type="RefSeq" id="WP_184389315.1">
    <property type="nucleotide sequence ID" value="NZ_BAAAJD010000204.1"/>
</dbReference>
<proteinExistence type="predicted"/>
<sequence>MPVRPSTRREPAASHHRDSPAAAAGRRAGAAERPVPPSPGPEPAEVLACHPPDGAEGDFHRTLAHVSLAPGSLSGGPRVALLVFAEGELPEDPGATGRTAERIVRELLRPAEKGVAGPVPEAPGAPGSPCRTLDVPAALFAAVAPKSGEAPYLTHTRPAAEAPGAPGEGRTVVTANRFPSAPGRYAAHLVSLDGHPLPPEGPGAARAVRLHSLASWSFRHGEQAGGARAPRPGRAAGNGSPLQGAALRLPRPGEAPPATAERLRLGYVPVPHRLPSGERAHAWYRGPAVPVEAALPGPEEASAPRTAESALLRDGDGAFDVSLAAAWRLGNGAARADSDRAEALARARRELAARAAGIVDGEPRAGAALPAGLAAEEFGRILAEGPPAPAEPFDRMLARAEAAAALDGPEGRAALAGAAERAAAALAPHLERLALLDGVPLRHLVPHPEMLPPESLCPFRTDPAWIDALLAGAASSGGTCPGPEARIDDALRTAAVRAARPHRPEAGLLIRSRLVEAGPELPVAASTGEDRAPVRELRRDRLAPDVLLVLFDALPEAVEVGGTGRGSWFGLGRGDAFSLRVLAPGPRFGHPRPDGAAFPDRDDPAAGTVLTRFMREDAPERRVLRLSGAGGLVRALADALGRDDLTPDEFALHLVDTGHRRTLRPRTAP</sequence>
<feature type="compositionally biased region" description="Low complexity" evidence="1">
    <location>
        <begin position="21"/>
        <end position="33"/>
    </location>
</feature>
<comment type="caution">
    <text evidence="2">The sequence shown here is derived from an EMBL/GenBank/DDBJ whole genome shotgun (WGS) entry which is preliminary data.</text>
</comment>
<organism evidence="2 3">
    <name type="scientific">Nocardiopsis composta</name>
    <dbReference type="NCBI Taxonomy" id="157465"/>
    <lineage>
        <taxon>Bacteria</taxon>
        <taxon>Bacillati</taxon>
        <taxon>Actinomycetota</taxon>
        <taxon>Actinomycetes</taxon>
        <taxon>Streptosporangiales</taxon>
        <taxon>Nocardiopsidaceae</taxon>
        <taxon>Nocardiopsis</taxon>
    </lineage>
</organism>
<feature type="region of interest" description="Disordered" evidence="1">
    <location>
        <begin position="221"/>
        <end position="240"/>
    </location>
</feature>
<dbReference type="EMBL" id="JACHDB010000001">
    <property type="protein sequence ID" value="MBB5430967.1"/>
    <property type="molecule type" value="Genomic_DNA"/>
</dbReference>
<evidence type="ECO:0000313" key="3">
    <source>
        <dbReference type="Proteomes" id="UP000572635"/>
    </source>
</evidence>
<evidence type="ECO:0000256" key="1">
    <source>
        <dbReference type="SAM" id="MobiDB-lite"/>
    </source>
</evidence>
<reference evidence="2 3" key="1">
    <citation type="submission" date="2020-08" db="EMBL/GenBank/DDBJ databases">
        <title>Sequencing the genomes of 1000 actinobacteria strains.</title>
        <authorList>
            <person name="Klenk H.-P."/>
        </authorList>
    </citation>
    <scope>NUCLEOTIDE SEQUENCE [LARGE SCALE GENOMIC DNA]</scope>
    <source>
        <strain evidence="2 3">DSM 44551</strain>
    </source>
</reference>
<feature type="compositionally biased region" description="Low complexity" evidence="1">
    <location>
        <begin position="225"/>
        <end position="240"/>
    </location>
</feature>
<protein>
    <submittedName>
        <fullName evidence="2">Uncharacterized protein</fullName>
    </submittedName>
</protein>
<dbReference type="Proteomes" id="UP000572635">
    <property type="component" value="Unassembled WGS sequence"/>
</dbReference>
<dbReference type="AlphaFoldDB" id="A0A7W8QI69"/>
<accession>A0A7W8QI69</accession>
<keyword evidence="3" id="KW-1185">Reference proteome</keyword>
<evidence type="ECO:0000313" key="2">
    <source>
        <dbReference type="EMBL" id="MBB5430967.1"/>
    </source>
</evidence>
<feature type="region of interest" description="Disordered" evidence="1">
    <location>
        <begin position="1"/>
        <end position="55"/>
    </location>
</feature>